<dbReference type="InterPro" id="IPR051783">
    <property type="entry name" value="NAD(P)-dependent_oxidoreduct"/>
</dbReference>
<evidence type="ECO:0000313" key="3">
    <source>
        <dbReference type="EMBL" id="MDX6804460.1"/>
    </source>
</evidence>
<dbReference type="PANTHER" id="PTHR48079">
    <property type="entry name" value="PROTEIN YEEZ"/>
    <property type="match status" value="1"/>
</dbReference>
<accession>A0ABU4RL54</accession>
<evidence type="ECO:0000256" key="1">
    <source>
        <dbReference type="SAM" id="MobiDB-lite"/>
    </source>
</evidence>
<sequence>MGDRMAKVLVTGGAGFVGRHLVERLHARGDTVRVLDVAAPAQRLPGVDYITGSILDAREAAAALEGVERLYHIAGIAHLYAEPISRFDDINRRGTEIVLGEAVKAGTPRILHCSTESILLPPRSGGTPRPVNETNPPSMADMPGPYTRSKLAGEQIALQHARDGADLVVVNPTVPIGHGDENMTPPAMMLDLFLSGGSPMFLDCNLNFVDVRDVADGIMLAADKGRAGERYILGGENVALRDLLRRLEVMSGRPMPKRTVPAGIALAAGVVSEWFSRKVSGKTPAATREGVLLALRSAPFDSSKARTELGYQPRPIEEALRTEIEWLLQRNGGKATVRERSA</sequence>
<organism evidence="3 4">
    <name type="scientific">Terrihabitans rhizophilus</name>
    <dbReference type="NCBI Taxonomy" id="3092662"/>
    <lineage>
        <taxon>Bacteria</taxon>
        <taxon>Pseudomonadati</taxon>
        <taxon>Pseudomonadota</taxon>
        <taxon>Alphaproteobacteria</taxon>
        <taxon>Hyphomicrobiales</taxon>
        <taxon>Terrihabitans</taxon>
    </lineage>
</organism>
<feature type="domain" description="NAD-dependent epimerase/dehydratase" evidence="2">
    <location>
        <begin position="8"/>
        <end position="234"/>
    </location>
</feature>
<dbReference type="InterPro" id="IPR001509">
    <property type="entry name" value="Epimerase_deHydtase"/>
</dbReference>
<reference evidence="3 4" key="1">
    <citation type="submission" date="2023-11" db="EMBL/GenBank/DDBJ databases">
        <authorList>
            <person name="Bao R."/>
        </authorList>
    </citation>
    <scope>NUCLEOTIDE SEQUENCE [LARGE SCALE GENOMIC DNA]</scope>
    <source>
        <strain evidence="3 4">PJ23</strain>
    </source>
</reference>
<name>A0ABU4RL54_9HYPH</name>
<keyword evidence="4" id="KW-1185">Reference proteome</keyword>
<evidence type="ECO:0000313" key="4">
    <source>
        <dbReference type="Proteomes" id="UP001274321"/>
    </source>
</evidence>
<dbReference type="EMBL" id="JAXAFJ010000001">
    <property type="protein sequence ID" value="MDX6804460.1"/>
    <property type="molecule type" value="Genomic_DNA"/>
</dbReference>
<feature type="region of interest" description="Disordered" evidence="1">
    <location>
        <begin position="118"/>
        <end position="138"/>
    </location>
</feature>
<dbReference type="Proteomes" id="UP001274321">
    <property type="component" value="Unassembled WGS sequence"/>
</dbReference>
<evidence type="ECO:0000259" key="2">
    <source>
        <dbReference type="Pfam" id="PF01370"/>
    </source>
</evidence>
<dbReference type="PANTHER" id="PTHR48079:SF6">
    <property type="entry name" value="NAD(P)-BINDING DOMAIN-CONTAINING PROTEIN-RELATED"/>
    <property type="match status" value="1"/>
</dbReference>
<dbReference type="Pfam" id="PF01370">
    <property type="entry name" value="Epimerase"/>
    <property type="match status" value="1"/>
</dbReference>
<gene>
    <name evidence="3" type="ORF">SCD90_00145</name>
</gene>
<dbReference type="SUPFAM" id="SSF51735">
    <property type="entry name" value="NAD(P)-binding Rossmann-fold domains"/>
    <property type="match status" value="1"/>
</dbReference>
<protein>
    <submittedName>
        <fullName evidence="3">NAD-dependent epimerase/dehydratase family protein</fullName>
    </submittedName>
</protein>
<comment type="caution">
    <text evidence="3">The sequence shown here is derived from an EMBL/GenBank/DDBJ whole genome shotgun (WGS) entry which is preliminary data.</text>
</comment>
<proteinExistence type="predicted"/>
<dbReference type="Gene3D" id="3.40.50.720">
    <property type="entry name" value="NAD(P)-binding Rossmann-like Domain"/>
    <property type="match status" value="1"/>
</dbReference>
<dbReference type="InterPro" id="IPR036291">
    <property type="entry name" value="NAD(P)-bd_dom_sf"/>
</dbReference>